<dbReference type="Gene3D" id="1.25.40.10">
    <property type="entry name" value="Tetratricopeptide repeat domain"/>
    <property type="match status" value="2"/>
</dbReference>
<keyword evidence="1" id="KW-0677">Repeat</keyword>
<dbReference type="GO" id="GO:0009451">
    <property type="term" value="P:RNA modification"/>
    <property type="evidence" value="ECO:0007669"/>
    <property type="project" value="InterPro"/>
</dbReference>
<reference evidence="2" key="1">
    <citation type="submission" date="2023-05" db="EMBL/GenBank/DDBJ databases">
        <authorList>
            <person name="Huff M."/>
        </authorList>
    </citation>
    <scope>NUCLEOTIDE SEQUENCE</scope>
</reference>
<organism evidence="2 3">
    <name type="scientific">Fraxinus pennsylvanica</name>
    <dbReference type="NCBI Taxonomy" id="56036"/>
    <lineage>
        <taxon>Eukaryota</taxon>
        <taxon>Viridiplantae</taxon>
        <taxon>Streptophyta</taxon>
        <taxon>Embryophyta</taxon>
        <taxon>Tracheophyta</taxon>
        <taxon>Spermatophyta</taxon>
        <taxon>Magnoliopsida</taxon>
        <taxon>eudicotyledons</taxon>
        <taxon>Gunneridae</taxon>
        <taxon>Pentapetalae</taxon>
        <taxon>asterids</taxon>
        <taxon>lamiids</taxon>
        <taxon>Lamiales</taxon>
        <taxon>Oleaceae</taxon>
        <taxon>Oleeae</taxon>
        <taxon>Fraxinus</taxon>
    </lineage>
</organism>
<dbReference type="PANTHER" id="PTHR47926">
    <property type="entry name" value="PENTATRICOPEPTIDE REPEAT-CONTAINING PROTEIN"/>
    <property type="match status" value="1"/>
</dbReference>
<sequence length="275" mass="30831">MLNTLLQPLLKPQAAVQASTYAPIFQFLTGKNLLKQGQQMHAHMAIRGLRPTAFLAAKMVAMYASSGDISSASYIFHATANPSPLLFNSIIRAFSLYKLSEKTIHMYARMHSLNLRGDNFTYPFVLKSVTDLYYVQFGKCIHGLILKDGLEFDIYVGTSLIDMYVKCGELGYAHKLFDVMPLRDVSSWNTLISGLPGSEMSLDIIILRWELHIRRNANPVPLQNQRMAKFLPFNSSGWVFSFAFTAVSSVVRVFSLDGKAHSIVCVYIIFGELIS</sequence>
<keyword evidence="3" id="KW-1185">Reference proteome</keyword>
<protein>
    <recommendedName>
        <fullName evidence="4">Pentatricopeptide repeat-containing protein</fullName>
    </recommendedName>
</protein>
<dbReference type="InterPro" id="IPR002885">
    <property type="entry name" value="PPR_rpt"/>
</dbReference>
<proteinExistence type="predicted"/>
<name>A0AAD2AB38_9LAMI</name>
<gene>
    <name evidence="2" type="ORF">FPE_LOCUS29192</name>
</gene>
<evidence type="ECO:0008006" key="4">
    <source>
        <dbReference type="Google" id="ProtNLM"/>
    </source>
</evidence>
<dbReference type="Pfam" id="PF01535">
    <property type="entry name" value="PPR"/>
    <property type="match status" value="1"/>
</dbReference>
<dbReference type="EMBL" id="OU503053">
    <property type="protein sequence ID" value="CAI9781762.1"/>
    <property type="molecule type" value="Genomic_DNA"/>
</dbReference>
<dbReference type="AlphaFoldDB" id="A0AAD2AB38"/>
<evidence type="ECO:0000256" key="1">
    <source>
        <dbReference type="ARBA" id="ARBA00022737"/>
    </source>
</evidence>
<evidence type="ECO:0000313" key="3">
    <source>
        <dbReference type="Proteomes" id="UP000834106"/>
    </source>
</evidence>
<accession>A0AAD2AB38</accession>
<evidence type="ECO:0000313" key="2">
    <source>
        <dbReference type="EMBL" id="CAI9781762.1"/>
    </source>
</evidence>
<dbReference type="Proteomes" id="UP000834106">
    <property type="component" value="Chromosome 18"/>
</dbReference>
<dbReference type="InterPro" id="IPR046960">
    <property type="entry name" value="PPR_At4g14850-like_plant"/>
</dbReference>
<dbReference type="GO" id="GO:0003723">
    <property type="term" value="F:RNA binding"/>
    <property type="evidence" value="ECO:0007669"/>
    <property type="project" value="InterPro"/>
</dbReference>
<dbReference type="InterPro" id="IPR011990">
    <property type="entry name" value="TPR-like_helical_dom_sf"/>
</dbReference>
<dbReference type="PANTHER" id="PTHR47926:SF347">
    <property type="entry name" value="PENTATRICOPEPTIDE REPEAT-CONTAINING PROTEIN"/>
    <property type="match status" value="1"/>
</dbReference>